<dbReference type="OrthoDB" id="276323at2759"/>
<feature type="compositionally biased region" description="Low complexity" evidence="2">
    <location>
        <begin position="509"/>
        <end position="518"/>
    </location>
</feature>
<feature type="region of interest" description="Disordered" evidence="2">
    <location>
        <begin position="1"/>
        <end position="150"/>
    </location>
</feature>
<protein>
    <recommendedName>
        <fullName evidence="5">Tcp11-domain-containing protein</fullName>
    </recommendedName>
</protein>
<evidence type="ECO:0008006" key="5">
    <source>
        <dbReference type="Google" id="ProtNLM"/>
    </source>
</evidence>
<evidence type="ECO:0000313" key="4">
    <source>
        <dbReference type="Proteomes" id="UP000053424"/>
    </source>
</evidence>
<reference evidence="4" key="2">
    <citation type="submission" date="2015-01" db="EMBL/GenBank/DDBJ databases">
        <title>Evolutionary Origins and Diversification of the Mycorrhizal Mutualists.</title>
        <authorList>
            <consortium name="DOE Joint Genome Institute"/>
            <consortium name="Mycorrhizal Genomics Consortium"/>
            <person name="Kohler A."/>
            <person name="Kuo A."/>
            <person name="Nagy L.G."/>
            <person name="Floudas D."/>
            <person name="Copeland A."/>
            <person name="Barry K.W."/>
            <person name="Cichocki N."/>
            <person name="Veneault-Fourrey C."/>
            <person name="LaButti K."/>
            <person name="Lindquist E.A."/>
            <person name="Lipzen A."/>
            <person name="Lundell T."/>
            <person name="Morin E."/>
            <person name="Murat C."/>
            <person name="Riley R."/>
            <person name="Ohm R."/>
            <person name="Sun H."/>
            <person name="Tunlid A."/>
            <person name="Henrissat B."/>
            <person name="Grigoriev I.V."/>
            <person name="Hibbett D.S."/>
            <person name="Martin F."/>
        </authorList>
    </citation>
    <scope>NUCLEOTIDE SEQUENCE [LARGE SCALE GENOMIC DNA]</scope>
    <source>
        <strain evidence="4">h7</strain>
    </source>
</reference>
<dbReference type="PANTHER" id="PTHR12832:SF11">
    <property type="entry name" value="LD23868P"/>
    <property type="match status" value="1"/>
</dbReference>
<evidence type="ECO:0000256" key="2">
    <source>
        <dbReference type="SAM" id="MobiDB-lite"/>
    </source>
</evidence>
<dbReference type="Pfam" id="PF05794">
    <property type="entry name" value="Tcp11"/>
    <property type="match status" value="1"/>
</dbReference>
<reference evidence="3 4" key="1">
    <citation type="submission" date="2014-04" db="EMBL/GenBank/DDBJ databases">
        <authorList>
            <consortium name="DOE Joint Genome Institute"/>
            <person name="Kuo A."/>
            <person name="Gay G."/>
            <person name="Dore J."/>
            <person name="Kohler A."/>
            <person name="Nagy L.G."/>
            <person name="Floudas D."/>
            <person name="Copeland A."/>
            <person name="Barry K.W."/>
            <person name="Cichocki N."/>
            <person name="Veneault-Fourrey C."/>
            <person name="LaButti K."/>
            <person name="Lindquist E.A."/>
            <person name="Lipzen A."/>
            <person name="Lundell T."/>
            <person name="Morin E."/>
            <person name="Murat C."/>
            <person name="Sun H."/>
            <person name="Tunlid A."/>
            <person name="Henrissat B."/>
            <person name="Grigoriev I.V."/>
            <person name="Hibbett D.S."/>
            <person name="Martin F."/>
            <person name="Nordberg H.P."/>
            <person name="Cantor M.N."/>
            <person name="Hua S.X."/>
        </authorList>
    </citation>
    <scope>NUCLEOTIDE SEQUENCE [LARGE SCALE GENOMIC DNA]</scope>
    <source>
        <strain evidence="4">h7</strain>
    </source>
</reference>
<dbReference type="EMBL" id="KN831776">
    <property type="protein sequence ID" value="KIM43133.1"/>
    <property type="molecule type" value="Genomic_DNA"/>
</dbReference>
<dbReference type="HOGENOM" id="CLU_011579_0_0_1"/>
<dbReference type="GO" id="GO:0010737">
    <property type="term" value="P:protein kinase A signaling"/>
    <property type="evidence" value="ECO:0007669"/>
    <property type="project" value="TreeGrafter"/>
</dbReference>
<dbReference type="AlphaFoldDB" id="A0A0C2XZX5"/>
<sequence>MDDLASQSPLNHRKRKQDQDDCQDSSATESVVQQDPPLAGPSSNAPRQQWLAAEDWSSPTSPQVSSPLTSQVVLNASTKRPRIDTHDATLRTAKRQPRRSPTKISPSPLNSIRHGSDIEDIGIVSTADPGPSSGSLLRERPPTLKIPSPSRPHLLEIKKTTKSESPIDFASPHIPPAQPLINRQTLKELELDVILRNPVIRHDLLFDPGLQFRPRRKREMFEEYWNAVWHEVQTGCTCVTLDIHGKLHPTVCVCHRHSGVTIAVVSQLAVGGNIYTVRMPSRIPALLQEFLEVMLFVIQPLSNTNIYSNPNAIKEQAQEHSAHAAYLRSIFDPQLIEQELKRNLFDPSGLFSHIGETLKHHCAPMRDRAVEEMVQIAQRPGPEAFQAFRTCLELLELMKLDIANHQLSQLRPWLLRNTGIFEVKAFRLRFGPDASLHFTREWLHNAHESLRSREQPIAHPSHPTGLDYASSTKNQQIYLSALKGIVDLVFDSANVSLPPSPTSSPPTSPVSSPTTSFPTSSIPETLYLDKTRLSHISSDALDTTALYMFMLLFRQLVFSEPSEFSTPPSRVDHCDMMRLKREIRDIGPSCLGTCFVSSKSSGIEAPPLSPQEYIDVEQRRNAMQDLVLQIAKRASDLRRNKGQASVVDGAATAAAAAGPAQSSAFDQVPSPPDNSILNVAQRWADTNMEPGSTLSVFLHKRMRDVVFEEVVSLTASWNGVGGKSISSDLCPGVCAGTMFFGANVSPGTTAHAAGMDALTDEIRRLGEKIARLAVIHLNTHLPLYESDGFLVL</sequence>
<accession>A0A0C2XZX5</accession>
<proteinExistence type="inferred from homology"/>
<dbReference type="Proteomes" id="UP000053424">
    <property type="component" value="Unassembled WGS sequence"/>
</dbReference>
<feature type="compositionally biased region" description="Polar residues" evidence="2">
    <location>
        <begin position="1"/>
        <end position="10"/>
    </location>
</feature>
<dbReference type="InterPro" id="IPR008862">
    <property type="entry name" value="Tcp11"/>
</dbReference>
<dbReference type="STRING" id="686832.A0A0C2XZX5"/>
<feature type="region of interest" description="Disordered" evidence="2">
    <location>
        <begin position="497"/>
        <end position="518"/>
    </location>
</feature>
<evidence type="ECO:0000256" key="1">
    <source>
        <dbReference type="ARBA" id="ARBA00010954"/>
    </source>
</evidence>
<feature type="compositionally biased region" description="Pro residues" evidence="2">
    <location>
        <begin position="498"/>
        <end position="508"/>
    </location>
</feature>
<gene>
    <name evidence="3" type="ORF">M413DRAFT_443944</name>
</gene>
<dbReference type="PANTHER" id="PTHR12832">
    <property type="entry name" value="TESTIS-SPECIFIC PROTEIN PBS13 T-COMPLEX 11"/>
    <property type="match status" value="1"/>
</dbReference>
<keyword evidence="4" id="KW-1185">Reference proteome</keyword>
<comment type="similarity">
    <text evidence="1">Belongs to the TCP11 family.</text>
</comment>
<organism evidence="3 4">
    <name type="scientific">Hebeloma cylindrosporum</name>
    <dbReference type="NCBI Taxonomy" id="76867"/>
    <lineage>
        <taxon>Eukaryota</taxon>
        <taxon>Fungi</taxon>
        <taxon>Dikarya</taxon>
        <taxon>Basidiomycota</taxon>
        <taxon>Agaricomycotina</taxon>
        <taxon>Agaricomycetes</taxon>
        <taxon>Agaricomycetidae</taxon>
        <taxon>Agaricales</taxon>
        <taxon>Agaricineae</taxon>
        <taxon>Hymenogastraceae</taxon>
        <taxon>Hebeloma</taxon>
    </lineage>
</organism>
<feature type="compositionally biased region" description="Basic residues" evidence="2">
    <location>
        <begin position="92"/>
        <end position="101"/>
    </location>
</feature>
<evidence type="ECO:0000313" key="3">
    <source>
        <dbReference type="EMBL" id="KIM43133.1"/>
    </source>
</evidence>
<feature type="compositionally biased region" description="Polar residues" evidence="2">
    <location>
        <begin position="57"/>
        <end position="78"/>
    </location>
</feature>
<name>A0A0C2XZX5_HEBCY</name>